<feature type="chain" id="PRO_5025666701" evidence="1">
    <location>
        <begin position="17"/>
        <end position="160"/>
    </location>
</feature>
<gene>
    <name evidence="2" type="ORF">K470DRAFT_271636</name>
</gene>
<evidence type="ECO:0000256" key="1">
    <source>
        <dbReference type="SAM" id="SignalP"/>
    </source>
</evidence>
<organism evidence="2 3">
    <name type="scientific">Piedraia hortae CBS 480.64</name>
    <dbReference type="NCBI Taxonomy" id="1314780"/>
    <lineage>
        <taxon>Eukaryota</taxon>
        <taxon>Fungi</taxon>
        <taxon>Dikarya</taxon>
        <taxon>Ascomycota</taxon>
        <taxon>Pezizomycotina</taxon>
        <taxon>Dothideomycetes</taxon>
        <taxon>Dothideomycetidae</taxon>
        <taxon>Capnodiales</taxon>
        <taxon>Piedraiaceae</taxon>
        <taxon>Piedraia</taxon>
    </lineage>
</organism>
<evidence type="ECO:0000313" key="3">
    <source>
        <dbReference type="Proteomes" id="UP000799421"/>
    </source>
</evidence>
<evidence type="ECO:0000313" key="2">
    <source>
        <dbReference type="EMBL" id="KAF2859325.1"/>
    </source>
</evidence>
<feature type="signal peptide" evidence="1">
    <location>
        <begin position="1"/>
        <end position="16"/>
    </location>
</feature>
<keyword evidence="1" id="KW-0732">Signal</keyword>
<protein>
    <submittedName>
        <fullName evidence="2">Uncharacterized protein</fullName>
    </submittedName>
</protein>
<reference evidence="2" key="1">
    <citation type="journal article" date="2020" name="Stud. Mycol.">
        <title>101 Dothideomycetes genomes: a test case for predicting lifestyles and emergence of pathogens.</title>
        <authorList>
            <person name="Haridas S."/>
            <person name="Albert R."/>
            <person name="Binder M."/>
            <person name="Bloem J."/>
            <person name="Labutti K."/>
            <person name="Salamov A."/>
            <person name="Andreopoulos B."/>
            <person name="Baker S."/>
            <person name="Barry K."/>
            <person name="Bills G."/>
            <person name="Bluhm B."/>
            <person name="Cannon C."/>
            <person name="Castanera R."/>
            <person name="Culley D."/>
            <person name="Daum C."/>
            <person name="Ezra D."/>
            <person name="Gonzalez J."/>
            <person name="Henrissat B."/>
            <person name="Kuo A."/>
            <person name="Liang C."/>
            <person name="Lipzen A."/>
            <person name="Lutzoni F."/>
            <person name="Magnuson J."/>
            <person name="Mondo S."/>
            <person name="Nolan M."/>
            <person name="Ohm R."/>
            <person name="Pangilinan J."/>
            <person name="Park H.-J."/>
            <person name="Ramirez L."/>
            <person name="Alfaro M."/>
            <person name="Sun H."/>
            <person name="Tritt A."/>
            <person name="Yoshinaga Y."/>
            <person name="Zwiers L.-H."/>
            <person name="Turgeon B."/>
            <person name="Goodwin S."/>
            <person name="Spatafora J."/>
            <person name="Crous P."/>
            <person name="Grigoriev I."/>
        </authorList>
    </citation>
    <scope>NUCLEOTIDE SEQUENCE</scope>
    <source>
        <strain evidence="2">CBS 480.64</strain>
    </source>
</reference>
<dbReference type="Proteomes" id="UP000799421">
    <property type="component" value="Unassembled WGS sequence"/>
</dbReference>
<proteinExistence type="predicted"/>
<sequence length="160" mass="17576">MKPTVLLPLFLPLISGYITINPLQIELHSGKYNLNFTQTNSEGYPDGPSKQPDQCNLSWLSFTQPATCYKSCEGGTRARITPGTFKGLDDFSLDVWQDYHGIGSWLDVHGTARVSTKDLLAGYTCKGNVCEVKKGGRGFRTEEGVVGRDEGPMPDIPICM</sequence>
<dbReference type="AlphaFoldDB" id="A0A6A7BX80"/>
<accession>A0A6A7BX80</accession>
<name>A0A6A7BX80_9PEZI</name>
<dbReference type="EMBL" id="MU005994">
    <property type="protein sequence ID" value="KAF2859325.1"/>
    <property type="molecule type" value="Genomic_DNA"/>
</dbReference>
<keyword evidence="3" id="KW-1185">Reference proteome</keyword>